<evidence type="ECO:0000313" key="1">
    <source>
        <dbReference type="EMBL" id="GAH34335.1"/>
    </source>
</evidence>
<name>X1FP87_9ZZZZ</name>
<dbReference type="EMBL" id="BARU01006607">
    <property type="protein sequence ID" value="GAH34335.1"/>
    <property type="molecule type" value="Genomic_DNA"/>
</dbReference>
<protein>
    <recommendedName>
        <fullName evidence="2">TFIIB-type domain-containing protein</fullName>
    </recommendedName>
</protein>
<organism evidence="1">
    <name type="scientific">marine sediment metagenome</name>
    <dbReference type="NCBI Taxonomy" id="412755"/>
    <lineage>
        <taxon>unclassified sequences</taxon>
        <taxon>metagenomes</taxon>
        <taxon>ecological metagenomes</taxon>
    </lineage>
</organism>
<sequence length="31" mass="3276">CPKCKIGHLDYDGLLNLACLECGFALGGCFT</sequence>
<accession>X1FP87</accession>
<reference evidence="1" key="1">
    <citation type="journal article" date="2014" name="Front. Microbiol.">
        <title>High frequency of phylogenetically diverse reductive dehalogenase-homologous genes in deep subseafloor sedimentary metagenomes.</title>
        <authorList>
            <person name="Kawai M."/>
            <person name="Futagami T."/>
            <person name="Toyoda A."/>
            <person name="Takaki Y."/>
            <person name="Nishi S."/>
            <person name="Hori S."/>
            <person name="Arai W."/>
            <person name="Tsubouchi T."/>
            <person name="Morono Y."/>
            <person name="Uchiyama I."/>
            <person name="Ito T."/>
            <person name="Fujiyama A."/>
            <person name="Inagaki F."/>
            <person name="Takami H."/>
        </authorList>
    </citation>
    <scope>NUCLEOTIDE SEQUENCE</scope>
    <source>
        <strain evidence="1">Expedition CK06-06</strain>
    </source>
</reference>
<dbReference type="AlphaFoldDB" id="X1FP87"/>
<proteinExistence type="predicted"/>
<comment type="caution">
    <text evidence="1">The sequence shown here is derived from an EMBL/GenBank/DDBJ whole genome shotgun (WGS) entry which is preliminary data.</text>
</comment>
<feature type="non-terminal residue" evidence="1">
    <location>
        <position position="1"/>
    </location>
</feature>
<gene>
    <name evidence="1" type="ORF">S03H2_13009</name>
</gene>
<evidence type="ECO:0008006" key="2">
    <source>
        <dbReference type="Google" id="ProtNLM"/>
    </source>
</evidence>